<dbReference type="EMBL" id="MPTB01000054">
    <property type="protein sequence ID" value="OMD39901.1"/>
    <property type="molecule type" value="Genomic_DNA"/>
</dbReference>
<evidence type="ECO:0000256" key="2">
    <source>
        <dbReference type="ARBA" id="ARBA00023002"/>
    </source>
</evidence>
<keyword evidence="1" id="KW-0521">NADP</keyword>
<dbReference type="Proteomes" id="UP000187412">
    <property type="component" value="Unassembled WGS sequence"/>
</dbReference>
<dbReference type="InterPro" id="IPR011032">
    <property type="entry name" value="GroES-like_sf"/>
</dbReference>
<proteinExistence type="predicted"/>
<dbReference type="InterPro" id="IPR013154">
    <property type="entry name" value="ADH-like_N"/>
</dbReference>
<evidence type="ECO:0000313" key="4">
    <source>
        <dbReference type="EMBL" id="OMD39901.1"/>
    </source>
</evidence>
<dbReference type="RefSeq" id="WP_076113928.1">
    <property type="nucleotide sequence ID" value="NZ_MPTB01000054.1"/>
</dbReference>
<name>A0ABX3H100_PAEBO</name>
<dbReference type="PANTHER" id="PTHR48106">
    <property type="entry name" value="QUINONE OXIDOREDUCTASE PIG3-RELATED"/>
    <property type="match status" value="1"/>
</dbReference>
<dbReference type="CDD" id="cd08243">
    <property type="entry name" value="quinone_oxidoreductase_like_1"/>
    <property type="match status" value="1"/>
</dbReference>
<gene>
    <name evidence="4" type="ORF">BSK56_29145</name>
</gene>
<dbReference type="InterPro" id="IPR013149">
    <property type="entry name" value="ADH-like_C"/>
</dbReference>
<dbReference type="SMART" id="SM00829">
    <property type="entry name" value="PKS_ER"/>
    <property type="match status" value="1"/>
</dbReference>
<accession>A0ABX3H100</accession>
<dbReference type="Gene3D" id="3.90.180.10">
    <property type="entry name" value="Medium-chain alcohol dehydrogenases, catalytic domain"/>
    <property type="match status" value="1"/>
</dbReference>
<dbReference type="SUPFAM" id="SSF50129">
    <property type="entry name" value="GroES-like"/>
    <property type="match status" value="1"/>
</dbReference>
<dbReference type="SUPFAM" id="SSF51735">
    <property type="entry name" value="NAD(P)-binding Rossmann-fold domains"/>
    <property type="match status" value="1"/>
</dbReference>
<keyword evidence="2" id="KW-0560">Oxidoreductase</keyword>
<organism evidence="4 5">
    <name type="scientific">Paenibacillus borealis</name>
    <dbReference type="NCBI Taxonomy" id="160799"/>
    <lineage>
        <taxon>Bacteria</taxon>
        <taxon>Bacillati</taxon>
        <taxon>Bacillota</taxon>
        <taxon>Bacilli</taxon>
        <taxon>Bacillales</taxon>
        <taxon>Paenibacillaceae</taxon>
        <taxon>Paenibacillus</taxon>
    </lineage>
</organism>
<dbReference type="Gene3D" id="3.40.50.720">
    <property type="entry name" value="NAD(P)-binding Rossmann-like Domain"/>
    <property type="match status" value="1"/>
</dbReference>
<feature type="domain" description="Enoyl reductase (ER)" evidence="3">
    <location>
        <begin position="12"/>
        <end position="318"/>
    </location>
</feature>
<sequence length="321" mass="35045">MKAVVLEHPCEPQELQVREVPLPEVKPGWVLVKIQAFGINRSEIYTRQGHSPSVQLPRIIGIECVGKVEDPSDSGLVKGQRIVSLMGGLGRDFDGSYAEYTLIPSDQVYPIEIQLDWAELAAIPEMYYTAYASLFDTLKLTGGEALLIRGGTSSVGLAALQLAKSIGATVISTTRNPDKMELLKQFGADHILLDDNSLSEKLFAIAPGGVNKVLELVGTVTLKHSLGLAAEYGIVCVTGILAGEWVLDGFEPMVDVPTNVYLTSFTSTHVKRHLLVELFQHIERHEIKVPIAKVLPLEHIHEAHLLMESNSANGKIVIVNK</sequence>
<dbReference type="Pfam" id="PF08240">
    <property type="entry name" value="ADH_N"/>
    <property type="match status" value="1"/>
</dbReference>
<protein>
    <submittedName>
        <fullName evidence="4">Alcohol dehydrogenase</fullName>
    </submittedName>
</protein>
<evidence type="ECO:0000259" key="3">
    <source>
        <dbReference type="SMART" id="SM00829"/>
    </source>
</evidence>
<dbReference type="PANTHER" id="PTHR48106:SF18">
    <property type="entry name" value="QUINONE OXIDOREDUCTASE PIG3"/>
    <property type="match status" value="1"/>
</dbReference>
<keyword evidence="5" id="KW-1185">Reference proteome</keyword>
<comment type="caution">
    <text evidence="4">The sequence shown here is derived from an EMBL/GenBank/DDBJ whole genome shotgun (WGS) entry which is preliminary data.</text>
</comment>
<dbReference type="Pfam" id="PF00107">
    <property type="entry name" value="ADH_zinc_N"/>
    <property type="match status" value="1"/>
</dbReference>
<reference evidence="4 5" key="1">
    <citation type="submission" date="2016-10" db="EMBL/GenBank/DDBJ databases">
        <title>Paenibacillus species isolates.</title>
        <authorList>
            <person name="Beno S.M."/>
        </authorList>
    </citation>
    <scope>NUCLEOTIDE SEQUENCE [LARGE SCALE GENOMIC DNA]</scope>
    <source>
        <strain evidence="4 5">FSL H7-0744</strain>
    </source>
</reference>
<evidence type="ECO:0000256" key="1">
    <source>
        <dbReference type="ARBA" id="ARBA00022857"/>
    </source>
</evidence>
<dbReference type="InterPro" id="IPR036291">
    <property type="entry name" value="NAD(P)-bd_dom_sf"/>
</dbReference>
<evidence type="ECO:0000313" key="5">
    <source>
        <dbReference type="Proteomes" id="UP000187412"/>
    </source>
</evidence>
<dbReference type="InterPro" id="IPR020843">
    <property type="entry name" value="ER"/>
</dbReference>